<dbReference type="Pfam" id="PF14020">
    <property type="entry name" value="DUF4236"/>
    <property type="match status" value="1"/>
</dbReference>
<reference evidence="2 3" key="1">
    <citation type="journal article" date="2015" name="Genome Announc.">
        <title>Draft Genome Sequence of a Heterotrophic Facultative Anaerobic Thermophilic Bacterium, Ardenticatena maritima Strain 110ST.</title>
        <authorList>
            <person name="Kawaichi S."/>
            <person name="Yoshida T."/>
            <person name="Sako Y."/>
            <person name="Nakamura R."/>
        </authorList>
    </citation>
    <scope>NUCLEOTIDE SEQUENCE [LARGE SCALE GENOMIC DNA]</scope>
    <source>
        <strain evidence="2 3">110S</strain>
    </source>
</reference>
<evidence type="ECO:0000313" key="2">
    <source>
        <dbReference type="EMBL" id="GAP62346.1"/>
    </source>
</evidence>
<comment type="caution">
    <text evidence="2">The sequence shown here is derived from an EMBL/GenBank/DDBJ whole genome shotgun (WGS) entry which is preliminary data.</text>
</comment>
<reference evidence="3" key="2">
    <citation type="submission" date="2015-08" db="EMBL/GenBank/DDBJ databases">
        <title>Draft Genome Sequence of a Heterotrophic Facultative Anaerobic Bacterium Ardenticatena maritima Strain 110S.</title>
        <authorList>
            <person name="Kawaichi S."/>
            <person name="Yoshida T."/>
            <person name="Sako Y."/>
            <person name="Nakamura R."/>
        </authorList>
    </citation>
    <scope>NUCLEOTIDE SEQUENCE [LARGE SCALE GENOMIC DNA]</scope>
    <source>
        <strain evidence="3">110S</strain>
    </source>
</reference>
<dbReference type="InterPro" id="IPR025330">
    <property type="entry name" value="DUF4236"/>
</dbReference>
<evidence type="ECO:0000259" key="1">
    <source>
        <dbReference type="Pfam" id="PF14020"/>
    </source>
</evidence>
<proteinExistence type="predicted"/>
<dbReference type="Proteomes" id="UP000037784">
    <property type="component" value="Unassembled WGS sequence"/>
</dbReference>
<accession>A0A0M8K8C1</accession>
<protein>
    <recommendedName>
        <fullName evidence="1">DUF4236 domain-containing protein</fullName>
    </recommendedName>
</protein>
<evidence type="ECO:0000313" key="3">
    <source>
        <dbReference type="Proteomes" id="UP000037784"/>
    </source>
</evidence>
<dbReference type="AlphaFoldDB" id="A0A0M8K8C1"/>
<name>A0A0M8K8C1_9CHLR</name>
<dbReference type="RefSeq" id="WP_054492281.1">
    <property type="nucleotide sequence ID" value="NZ_BBZA01000050.1"/>
</dbReference>
<gene>
    <name evidence="2" type="ORF">ARMA_0769</name>
</gene>
<dbReference type="InParanoid" id="A0A0M8K8C1"/>
<sequence length="373" mass="42455">MGFRFRKSIKIAPGVRVNVGKRGVSSISVGKTNIGKRGIYQNISIPGTGISYRTKIGGSTSRGKTRTSRSKTKKEILQVTLKLSEDGSLIFEDGKGQPLPDAVVRKAKQQQRASIEAWLEEQCHQYNANLQDFLNIHLSTPPPEGKVIVNPKPKPPRLEKPGIMAKIFEGYRKRIEEKNKAAQQKYLKALEKWKQAEESLRTNVDVMEQVLGKALSSLQWPRETIVNFEIADDGRKVLVDVDLPEIEDMPTKEAKVNRRDLRLTIQKRSQKQIRLDYLKHIHAVGFRIIGEIFAHLPTVEVVVLSAYSQRVDKRTGTIKDEYLYSVRVPRDKWREINFSNLVALDVVASFDRFEVRRKISKTGVISAIEPFEQ</sequence>
<dbReference type="OrthoDB" id="9806903at2"/>
<feature type="domain" description="DUF4236" evidence="1">
    <location>
        <begin position="3"/>
        <end position="53"/>
    </location>
</feature>
<keyword evidence="3" id="KW-1185">Reference proteome</keyword>
<dbReference type="EMBL" id="BBZA01000050">
    <property type="protein sequence ID" value="GAP62346.1"/>
    <property type="molecule type" value="Genomic_DNA"/>
</dbReference>
<organism evidence="2 3">
    <name type="scientific">Ardenticatena maritima</name>
    <dbReference type="NCBI Taxonomy" id="872965"/>
    <lineage>
        <taxon>Bacteria</taxon>
        <taxon>Bacillati</taxon>
        <taxon>Chloroflexota</taxon>
        <taxon>Ardenticatenia</taxon>
        <taxon>Ardenticatenales</taxon>
        <taxon>Ardenticatenaceae</taxon>
        <taxon>Ardenticatena</taxon>
    </lineage>
</organism>